<accession>A0A7K0KES1</accession>
<reference evidence="1 2" key="1">
    <citation type="submission" date="2019-08" db="EMBL/GenBank/DDBJ databases">
        <title>In-depth cultivation of the pig gut microbiome towards novel bacterial diversity and tailored functional studies.</title>
        <authorList>
            <person name="Wylensek D."/>
            <person name="Hitch T.C.A."/>
            <person name="Clavel T."/>
        </authorList>
    </citation>
    <scope>NUCLEOTIDE SEQUENCE [LARGE SCALE GENOMIC DNA]</scope>
    <source>
        <strain evidence="1 2">LKV-178-WT-2A</strain>
    </source>
</reference>
<keyword evidence="2" id="KW-1185">Reference proteome</keyword>
<comment type="caution">
    <text evidence="1">The sequence shown here is derived from an EMBL/GenBank/DDBJ whole genome shotgun (WGS) entry which is preliminary data.</text>
</comment>
<evidence type="ECO:0000313" key="2">
    <source>
        <dbReference type="Proteomes" id="UP000438914"/>
    </source>
</evidence>
<dbReference type="EMBL" id="VUNG01000013">
    <property type="protein sequence ID" value="MST84344.1"/>
    <property type="molecule type" value="Genomic_DNA"/>
</dbReference>
<dbReference type="Proteomes" id="UP000438914">
    <property type="component" value="Unassembled WGS sequence"/>
</dbReference>
<dbReference type="AlphaFoldDB" id="A0A7K0KES1"/>
<dbReference type="RefSeq" id="WP_154533932.1">
    <property type="nucleotide sequence ID" value="NZ_VUNG01000013.1"/>
</dbReference>
<sequence length="69" mass="8168">MQKGRLWTSGHEHPTHPFFAPRLGYLRRHWSTTSVLSYAYFDIIGGPLPFDDSYHLKSFLFDRKVKTKK</sequence>
<organism evidence="1 2">
    <name type="scientific">Hallella mizrahii</name>
    <dbReference type="NCBI Taxonomy" id="2606637"/>
    <lineage>
        <taxon>Bacteria</taxon>
        <taxon>Pseudomonadati</taxon>
        <taxon>Bacteroidota</taxon>
        <taxon>Bacteroidia</taxon>
        <taxon>Bacteroidales</taxon>
        <taxon>Prevotellaceae</taxon>
        <taxon>Hallella</taxon>
    </lineage>
</organism>
<protein>
    <submittedName>
        <fullName evidence="1">Uncharacterized protein</fullName>
    </submittedName>
</protein>
<proteinExistence type="predicted"/>
<name>A0A7K0KES1_9BACT</name>
<evidence type="ECO:0000313" key="1">
    <source>
        <dbReference type="EMBL" id="MST84344.1"/>
    </source>
</evidence>
<gene>
    <name evidence="1" type="ORF">FYJ73_06630</name>
</gene>